<dbReference type="OrthoDB" id="691673at2759"/>
<dbReference type="AlphaFoldDB" id="A0A0Q9WZE7"/>
<dbReference type="Pfam" id="PF13837">
    <property type="entry name" value="Myb_DNA-bind_4"/>
    <property type="match status" value="3"/>
</dbReference>
<feature type="compositionally biased region" description="Low complexity" evidence="1">
    <location>
        <begin position="247"/>
        <end position="258"/>
    </location>
</feature>
<organism evidence="3 4">
    <name type="scientific">Drosophila willistoni</name>
    <name type="common">Fruit fly</name>
    <dbReference type="NCBI Taxonomy" id="7260"/>
    <lineage>
        <taxon>Eukaryota</taxon>
        <taxon>Metazoa</taxon>
        <taxon>Ecdysozoa</taxon>
        <taxon>Arthropoda</taxon>
        <taxon>Hexapoda</taxon>
        <taxon>Insecta</taxon>
        <taxon>Pterygota</taxon>
        <taxon>Neoptera</taxon>
        <taxon>Endopterygota</taxon>
        <taxon>Diptera</taxon>
        <taxon>Brachycera</taxon>
        <taxon>Muscomorpha</taxon>
        <taxon>Ephydroidea</taxon>
        <taxon>Drosophilidae</taxon>
        <taxon>Drosophila</taxon>
        <taxon>Sophophora</taxon>
    </lineage>
</organism>
<feature type="compositionally biased region" description="Acidic residues" evidence="1">
    <location>
        <begin position="118"/>
        <end position="134"/>
    </location>
</feature>
<dbReference type="Gene3D" id="1.10.10.60">
    <property type="entry name" value="Homeodomain-like"/>
    <property type="match status" value="2"/>
</dbReference>
<keyword evidence="4" id="KW-1185">Reference proteome</keyword>
<protein>
    <submittedName>
        <fullName evidence="3">Uncharacterized protein, isoform B</fullName>
    </submittedName>
</protein>
<feature type="region of interest" description="Disordered" evidence="1">
    <location>
        <begin position="374"/>
        <end position="397"/>
    </location>
</feature>
<evidence type="ECO:0000256" key="1">
    <source>
        <dbReference type="SAM" id="MobiDB-lite"/>
    </source>
</evidence>
<feature type="domain" description="Myb/SANT-like DNA-binding" evidence="2">
    <location>
        <begin position="15"/>
        <end position="100"/>
    </location>
</feature>
<proteinExistence type="predicted"/>
<evidence type="ECO:0000259" key="2">
    <source>
        <dbReference type="Pfam" id="PF13837"/>
    </source>
</evidence>
<dbReference type="InterPro" id="IPR044822">
    <property type="entry name" value="Myb_DNA-bind_4"/>
</dbReference>
<evidence type="ECO:0000313" key="4">
    <source>
        <dbReference type="Proteomes" id="UP000007798"/>
    </source>
</evidence>
<sequence length="511" mass="58601">MPEEHQGMSGNLTGRCKWADGEVETFFDIIRTLKLQSHLKTKRNDKVFKLIVREMNKRGYQKKPDQLKIKYHQLRRQYARAKSVDEGSGLFEHFEALHELVDENRSEQEMENDSSAAEIDEVEEDANMDSEEREGGDAGQDDPGASSFINARCKWAEGEVDVFLDLITSMGLQTALLRKRNAKIFKLLSKEMSKKNYIKGPDKLRIKFQLLRRLYNKVKNGSDESFEHFEAMRKVLDPTEEEAAMAEGDGNFSSSSDSEFNDSDDEDNDFAQRGGAHFWSDEEVDAFLLIIKENGFFRALDGSRKRNFKTLIHISQILAKQSYKRTPHQLRNKLRLLIKRYREAKKNGLSNVRILPRHFDMFEDLYNAPKTQAKKSMDLPKVNTSPSLASKPLSKKFKQKMPLDSDLEQSSSSCDLLRAAAAGESDYFNGDADGADTGYDAGLPEPSPLEVLTAINKNQKQLLAFLKTSNDNFLRQQQEQQRQFLQEMATIMRQDREENFRMLAELITSSK</sequence>
<dbReference type="Proteomes" id="UP000007798">
    <property type="component" value="Unassembled WGS sequence"/>
</dbReference>
<feature type="domain" description="Myb/SANT-like DNA-binding" evidence="2">
    <location>
        <begin position="152"/>
        <end position="234"/>
    </location>
</feature>
<dbReference type="PANTHER" id="PTHR47595:SF1">
    <property type="entry name" value="MYB_SANT-LIKE DNA-BINDING DOMAIN-CONTAINING PROTEIN"/>
    <property type="match status" value="1"/>
</dbReference>
<dbReference type="PANTHER" id="PTHR47595">
    <property type="entry name" value="HEAT SHOCK 70 KDA PROTEIN 14"/>
    <property type="match status" value="1"/>
</dbReference>
<feature type="domain" description="Myb/SANT-like DNA-binding" evidence="2">
    <location>
        <begin position="277"/>
        <end position="364"/>
    </location>
</feature>
<gene>
    <name evidence="3" type="primary">Dwil\GK20739</name>
    <name evidence="3" type="ORF">Dwil_GK20739</name>
</gene>
<feature type="region of interest" description="Disordered" evidence="1">
    <location>
        <begin position="104"/>
        <end position="145"/>
    </location>
</feature>
<accession>A0A0Q9WZE7</accession>
<reference evidence="3 4" key="1">
    <citation type="journal article" date="2007" name="Nature">
        <title>Evolution of genes and genomes on the Drosophila phylogeny.</title>
        <authorList>
            <consortium name="Drosophila 12 Genomes Consortium"/>
            <person name="Clark A.G."/>
            <person name="Eisen M.B."/>
            <person name="Smith D.R."/>
            <person name="Bergman C.M."/>
            <person name="Oliver B."/>
            <person name="Markow T.A."/>
            <person name="Kaufman T.C."/>
            <person name="Kellis M."/>
            <person name="Gelbart W."/>
            <person name="Iyer V.N."/>
            <person name="Pollard D.A."/>
            <person name="Sackton T.B."/>
            <person name="Larracuente A.M."/>
            <person name="Singh N.D."/>
            <person name="Abad J.P."/>
            <person name="Abt D.N."/>
            <person name="Adryan B."/>
            <person name="Aguade M."/>
            <person name="Akashi H."/>
            <person name="Anderson W.W."/>
            <person name="Aquadro C.F."/>
            <person name="Ardell D.H."/>
            <person name="Arguello R."/>
            <person name="Artieri C.G."/>
            <person name="Barbash D.A."/>
            <person name="Barker D."/>
            <person name="Barsanti P."/>
            <person name="Batterham P."/>
            <person name="Batzoglou S."/>
            <person name="Begun D."/>
            <person name="Bhutkar A."/>
            <person name="Blanco E."/>
            <person name="Bosak S.A."/>
            <person name="Bradley R.K."/>
            <person name="Brand A.D."/>
            <person name="Brent M.R."/>
            <person name="Brooks A.N."/>
            <person name="Brown R.H."/>
            <person name="Butlin R.K."/>
            <person name="Caggese C."/>
            <person name="Calvi B.R."/>
            <person name="Bernardo de Carvalho A."/>
            <person name="Caspi A."/>
            <person name="Castrezana S."/>
            <person name="Celniker S.E."/>
            <person name="Chang J.L."/>
            <person name="Chapple C."/>
            <person name="Chatterji S."/>
            <person name="Chinwalla A."/>
            <person name="Civetta A."/>
            <person name="Clifton S.W."/>
            <person name="Comeron J.M."/>
            <person name="Costello J.C."/>
            <person name="Coyne J.A."/>
            <person name="Daub J."/>
            <person name="David R.G."/>
            <person name="Delcher A.L."/>
            <person name="Delehaunty K."/>
            <person name="Do C.B."/>
            <person name="Ebling H."/>
            <person name="Edwards K."/>
            <person name="Eickbush T."/>
            <person name="Evans J.D."/>
            <person name="Filipski A."/>
            <person name="Findeiss S."/>
            <person name="Freyhult E."/>
            <person name="Fulton L."/>
            <person name="Fulton R."/>
            <person name="Garcia A.C."/>
            <person name="Gardiner A."/>
            <person name="Garfield D.A."/>
            <person name="Garvin B.E."/>
            <person name="Gibson G."/>
            <person name="Gilbert D."/>
            <person name="Gnerre S."/>
            <person name="Godfrey J."/>
            <person name="Good R."/>
            <person name="Gotea V."/>
            <person name="Gravely B."/>
            <person name="Greenberg A.J."/>
            <person name="Griffiths-Jones S."/>
            <person name="Gross S."/>
            <person name="Guigo R."/>
            <person name="Gustafson E.A."/>
            <person name="Haerty W."/>
            <person name="Hahn M.W."/>
            <person name="Halligan D.L."/>
            <person name="Halpern A.L."/>
            <person name="Halter G.M."/>
            <person name="Han M.V."/>
            <person name="Heger A."/>
            <person name="Hillier L."/>
            <person name="Hinrichs A.S."/>
            <person name="Holmes I."/>
            <person name="Hoskins R.A."/>
            <person name="Hubisz M.J."/>
            <person name="Hultmark D."/>
            <person name="Huntley M.A."/>
            <person name="Jaffe D.B."/>
            <person name="Jagadeeshan S."/>
            <person name="Jeck W.R."/>
            <person name="Johnson J."/>
            <person name="Jones C.D."/>
            <person name="Jordan W.C."/>
            <person name="Karpen G.H."/>
            <person name="Kataoka E."/>
            <person name="Keightley P.D."/>
            <person name="Kheradpour P."/>
            <person name="Kirkness E.F."/>
            <person name="Koerich L.B."/>
            <person name="Kristiansen K."/>
            <person name="Kudrna D."/>
            <person name="Kulathinal R.J."/>
            <person name="Kumar S."/>
            <person name="Kwok R."/>
            <person name="Lander E."/>
            <person name="Langley C.H."/>
            <person name="Lapoint R."/>
            <person name="Lazzaro B.P."/>
            <person name="Lee S.J."/>
            <person name="Levesque L."/>
            <person name="Li R."/>
            <person name="Lin C.F."/>
            <person name="Lin M.F."/>
            <person name="Lindblad-Toh K."/>
            <person name="Llopart A."/>
            <person name="Long M."/>
            <person name="Low L."/>
            <person name="Lozovsky E."/>
            <person name="Lu J."/>
            <person name="Luo M."/>
            <person name="Machado C.A."/>
            <person name="Makalowski W."/>
            <person name="Marzo M."/>
            <person name="Matsuda M."/>
            <person name="Matzkin L."/>
            <person name="McAllister B."/>
            <person name="McBride C.S."/>
            <person name="McKernan B."/>
            <person name="McKernan K."/>
            <person name="Mendez-Lago M."/>
            <person name="Minx P."/>
            <person name="Mollenhauer M.U."/>
            <person name="Montooth K."/>
            <person name="Mount S.M."/>
            <person name="Mu X."/>
            <person name="Myers E."/>
            <person name="Negre B."/>
            <person name="Newfeld S."/>
            <person name="Nielsen R."/>
            <person name="Noor M.A."/>
            <person name="O'Grady P."/>
            <person name="Pachter L."/>
            <person name="Papaceit M."/>
            <person name="Parisi M.J."/>
            <person name="Parisi M."/>
            <person name="Parts L."/>
            <person name="Pedersen J.S."/>
            <person name="Pesole G."/>
            <person name="Phillippy A.M."/>
            <person name="Ponting C.P."/>
            <person name="Pop M."/>
            <person name="Porcelli D."/>
            <person name="Powell J.R."/>
            <person name="Prohaska S."/>
            <person name="Pruitt K."/>
            <person name="Puig M."/>
            <person name="Quesneville H."/>
            <person name="Ram K.R."/>
            <person name="Rand D."/>
            <person name="Rasmussen M.D."/>
            <person name="Reed L.K."/>
            <person name="Reenan R."/>
            <person name="Reily A."/>
            <person name="Remington K.A."/>
            <person name="Rieger T.T."/>
            <person name="Ritchie M.G."/>
            <person name="Robin C."/>
            <person name="Rogers Y.H."/>
            <person name="Rohde C."/>
            <person name="Rozas J."/>
            <person name="Rubenfield M.J."/>
            <person name="Ruiz A."/>
            <person name="Russo S."/>
            <person name="Salzberg S.L."/>
            <person name="Sanchez-Gracia A."/>
            <person name="Saranga D.J."/>
            <person name="Sato H."/>
            <person name="Schaeffer S.W."/>
            <person name="Schatz M.C."/>
            <person name="Schlenke T."/>
            <person name="Schwartz R."/>
            <person name="Segarra C."/>
            <person name="Singh R.S."/>
            <person name="Sirot L."/>
            <person name="Sirota M."/>
            <person name="Sisneros N.B."/>
            <person name="Smith C.D."/>
            <person name="Smith T.F."/>
            <person name="Spieth J."/>
            <person name="Stage D.E."/>
            <person name="Stark A."/>
            <person name="Stephan W."/>
            <person name="Strausberg R.L."/>
            <person name="Strempel S."/>
            <person name="Sturgill D."/>
            <person name="Sutton G."/>
            <person name="Sutton G.G."/>
            <person name="Tao W."/>
            <person name="Teichmann S."/>
            <person name="Tobari Y.N."/>
            <person name="Tomimura Y."/>
            <person name="Tsolas J.M."/>
            <person name="Valente V.L."/>
            <person name="Venter E."/>
            <person name="Venter J.C."/>
            <person name="Vicario S."/>
            <person name="Vieira F.G."/>
            <person name="Vilella A.J."/>
            <person name="Villasante A."/>
            <person name="Walenz B."/>
            <person name="Wang J."/>
            <person name="Wasserman M."/>
            <person name="Watts T."/>
            <person name="Wilson D."/>
            <person name="Wilson R.K."/>
            <person name="Wing R.A."/>
            <person name="Wolfner M.F."/>
            <person name="Wong A."/>
            <person name="Wong G.K."/>
            <person name="Wu C.I."/>
            <person name="Wu G."/>
            <person name="Yamamoto D."/>
            <person name="Yang H.P."/>
            <person name="Yang S.P."/>
            <person name="Yorke J.A."/>
            <person name="Yoshida K."/>
            <person name="Zdobnov E."/>
            <person name="Zhang P."/>
            <person name="Zhang Y."/>
            <person name="Zimin A.V."/>
            <person name="Baldwin J."/>
            <person name="Abdouelleil A."/>
            <person name="Abdulkadir J."/>
            <person name="Abebe A."/>
            <person name="Abera B."/>
            <person name="Abreu J."/>
            <person name="Acer S.C."/>
            <person name="Aftuck L."/>
            <person name="Alexander A."/>
            <person name="An P."/>
            <person name="Anderson E."/>
            <person name="Anderson S."/>
            <person name="Arachi H."/>
            <person name="Azer M."/>
            <person name="Bachantsang P."/>
            <person name="Barry A."/>
            <person name="Bayul T."/>
            <person name="Berlin A."/>
            <person name="Bessette D."/>
            <person name="Bloom T."/>
            <person name="Blye J."/>
            <person name="Boguslavskiy L."/>
            <person name="Bonnet C."/>
            <person name="Boukhgalter B."/>
            <person name="Bourzgui I."/>
            <person name="Brown A."/>
            <person name="Cahill P."/>
            <person name="Channer S."/>
            <person name="Cheshatsang Y."/>
            <person name="Chuda L."/>
            <person name="Citroen M."/>
            <person name="Collymore A."/>
            <person name="Cooke P."/>
            <person name="Costello M."/>
            <person name="D'Aco K."/>
            <person name="Daza R."/>
            <person name="De Haan G."/>
            <person name="DeGray S."/>
            <person name="DeMaso C."/>
            <person name="Dhargay N."/>
            <person name="Dooley K."/>
            <person name="Dooley E."/>
            <person name="Doricent M."/>
            <person name="Dorje P."/>
            <person name="Dorjee K."/>
            <person name="Dupes A."/>
            <person name="Elong R."/>
            <person name="Falk J."/>
            <person name="Farina A."/>
            <person name="Faro S."/>
            <person name="Ferguson D."/>
            <person name="Fisher S."/>
            <person name="Foley C.D."/>
            <person name="Franke A."/>
            <person name="Friedrich D."/>
            <person name="Gadbois L."/>
            <person name="Gearin G."/>
            <person name="Gearin C.R."/>
            <person name="Giannoukos G."/>
            <person name="Goode T."/>
            <person name="Graham J."/>
            <person name="Grandbois E."/>
            <person name="Grewal S."/>
            <person name="Gyaltsen K."/>
            <person name="Hafez N."/>
            <person name="Hagos B."/>
            <person name="Hall J."/>
            <person name="Henson C."/>
            <person name="Hollinger A."/>
            <person name="Honan T."/>
            <person name="Huard M.D."/>
            <person name="Hughes L."/>
            <person name="Hurhula B."/>
            <person name="Husby M.E."/>
            <person name="Kamat A."/>
            <person name="Kanga B."/>
            <person name="Kashin S."/>
            <person name="Khazanovich D."/>
            <person name="Kisner P."/>
            <person name="Lance K."/>
            <person name="Lara M."/>
            <person name="Lee W."/>
            <person name="Lennon N."/>
            <person name="Letendre F."/>
            <person name="LeVine R."/>
            <person name="Lipovsky A."/>
            <person name="Liu X."/>
            <person name="Liu J."/>
            <person name="Liu S."/>
            <person name="Lokyitsang T."/>
            <person name="Lokyitsang Y."/>
            <person name="Lubonja R."/>
            <person name="Lui A."/>
            <person name="MacDonald P."/>
            <person name="Magnisalis V."/>
            <person name="Maru K."/>
            <person name="Matthews C."/>
            <person name="McCusker W."/>
            <person name="McDonough S."/>
            <person name="Mehta T."/>
            <person name="Meldrim J."/>
            <person name="Meneus L."/>
            <person name="Mihai O."/>
            <person name="Mihalev A."/>
            <person name="Mihova T."/>
            <person name="Mittelman R."/>
            <person name="Mlenga V."/>
            <person name="Montmayeur A."/>
            <person name="Mulrain L."/>
            <person name="Navidi A."/>
            <person name="Naylor J."/>
            <person name="Negash T."/>
            <person name="Nguyen T."/>
            <person name="Nguyen N."/>
            <person name="Nicol R."/>
            <person name="Norbu C."/>
            <person name="Norbu N."/>
            <person name="Novod N."/>
            <person name="O'Neill B."/>
            <person name="Osman S."/>
            <person name="Markiewicz E."/>
            <person name="Oyono O.L."/>
            <person name="Patti C."/>
            <person name="Phunkhang P."/>
            <person name="Pierre F."/>
            <person name="Priest M."/>
            <person name="Raghuraman S."/>
            <person name="Rege F."/>
            <person name="Reyes R."/>
            <person name="Rise C."/>
            <person name="Rogov P."/>
            <person name="Ross K."/>
            <person name="Ryan E."/>
            <person name="Settipalli S."/>
            <person name="Shea T."/>
            <person name="Sherpa N."/>
            <person name="Shi L."/>
            <person name="Shih D."/>
            <person name="Sparrow T."/>
            <person name="Spaulding J."/>
            <person name="Stalker J."/>
            <person name="Stange-Thomann N."/>
            <person name="Stavropoulos S."/>
            <person name="Stone C."/>
            <person name="Strader C."/>
            <person name="Tesfaye S."/>
            <person name="Thomson T."/>
            <person name="Thoulutsang Y."/>
            <person name="Thoulutsang D."/>
            <person name="Topham K."/>
            <person name="Topping I."/>
            <person name="Tsamla T."/>
            <person name="Vassiliev H."/>
            <person name="Vo A."/>
            <person name="Wangchuk T."/>
            <person name="Wangdi T."/>
            <person name="Weiand M."/>
            <person name="Wilkinson J."/>
            <person name="Wilson A."/>
            <person name="Yadav S."/>
            <person name="Young G."/>
            <person name="Yu Q."/>
            <person name="Zembek L."/>
            <person name="Zhong D."/>
            <person name="Zimmer A."/>
            <person name="Zwirko Z."/>
            <person name="Jaffe D.B."/>
            <person name="Alvarez P."/>
            <person name="Brockman W."/>
            <person name="Butler J."/>
            <person name="Chin C."/>
            <person name="Gnerre S."/>
            <person name="Grabherr M."/>
            <person name="Kleber M."/>
            <person name="Mauceli E."/>
            <person name="MacCallum I."/>
        </authorList>
    </citation>
    <scope>NUCLEOTIDE SEQUENCE [LARGE SCALE GENOMIC DNA]</scope>
    <source>
        <strain evidence="4">Tucson 14030-0811.24</strain>
    </source>
</reference>
<feature type="region of interest" description="Disordered" evidence="1">
    <location>
        <begin position="243"/>
        <end position="267"/>
    </location>
</feature>
<dbReference type="EMBL" id="CH963846">
    <property type="protein sequence ID" value="KRF97560.1"/>
    <property type="molecule type" value="Genomic_DNA"/>
</dbReference>
<name>A0A0Q9WZE7_DROWI</name>
<evidence type="ECO:0000313" key="3">
    <source>
        <dbReference type="EMBL" id="KRF97560.1"/>
    </source>
</evidence>